<reference evidence="3" key="2">
    <citation type="submission" date="2023-05" db="EMBL/GenBank/DDBJ databases">
        <authorList>
            <consortium name="Lawrence Berkeley National Laboratory"/>
            <person name="Steindorff A."/>
            <person name="Hensen N."/>
            <person name="Bonometti L."/>
            <person name="Westerberg I."/>
            <person name="Brannstrom I.O."/>
            <person name="Guillou S."/>
            <person name="Cros-Aarteil S."/>
            <person name="Calhoun S."/>
            <person name="Haridas S."/>
            <person name="Kuo A."/>
            <person name="Mondo S."/>
            <person name="Pangilinan J."/>
            <person name="Riley R."/>
            <person name="Labutti K."/>
            <person name="Andreopoulos B."/>
            <person name="Lipzen A."/>
            <person name="Chen C."/>
            <person name="Yanf M."/>
            <person name="Daum C."/>
            <person name="Ng V."/>
            <person name="Clum A."/>
            <person name="Ohm R."/>
            <person name="Martin F."/>
            <person name="Silar P."/>
            <person name="Natvig D."/>
            <person name="Lalanne C."/>
            <person name="Gautier V."/>
            <person name="Ament-Velasquez S.L."/>
            <person name="Kruys A."/>
            <person name="Hutchinson M.I."/>
            <person name="Powell A.J."/>
            <person name="Barry K."/>
            <person name="Miller A.N."/>
            <person name="Grigoriev I.V."/>
            <person name="Debuchy R."/>
            <person name="Gladieux P."/>
            <person name="Thoren M.H."/>
            <person name="Johannesson H."/>
        </authorList>
    </citation>
    <scope>NUCLEOTIDE SEQUENCE</scope>
    <source>
        <strain evidence="3">CBS 123565</strain>
    </source>
</reference>
<evidence type="ECO:0000313" key="3">
    <source>
        <dbReference type="EMBL" id="KAK4136037.1"/>
    </source>
</evidence>
<feature type="chain" id="PRO_5042901655" description="Secreted protein" evidence="2">
    <location>
        <begin position="21"/>
        <end position="91"/>
    </location>
</feature>
<dbReference type="AlphaFoldDB" id="A0AAN6UMZ8"/>
<keyword evidence="4" id="KW-1185">Reference proteome</keyword>
<protein>
    <recommendedName>
        <fullName evidence="5">Secreted protein</fullName>
    </recommendedName>
</protein>
<feature type="compositionally biased region" description="Low complexity" evidence="1">
    <location>
        <begin position="81"/>
        <end position="91"/>
    </location>
</feature>
<feature type="signal peptide" evidence="2">
    <location>
        <begin position="1"/>
        <end position="20"/>
    </location>
</feature>
<keyword evidence="2" id="KW-0732">Signal</keyword>
<evidence type="ECO:0000256" key="2">
    <source>
        <dbReference type="SAM" id="SignalP"/>
    </source>
</evidence>
<accession>A0AAN6UMZ8</accession>
<feature type="compositionally biased region" description="Basic residues" evidence="1">
    <location>
        <begin position="59"/>
        <end position="80"/>
    </location>
</feature>
<proteinExistence type="predicted"/>
<gene>
    <name evidence="3" type="ORF">BT67DRAFT_440169</name>
</gene>
<evidence type="ECO:0000256" key="1">
    <source>
        <dbReference type="SAM" id="MobiDB-lite"/>
    </source>
</evidence>
<name>A0AAN6UMZ8_9PEZI</name>
<evidence type="ECO:0000313" key="4">
    <source>
        <dbReference type="Proteomes" id="UP001304895"/>
    </source>
</evidence>
<organism evidence="3 4">
    <name type="scientific">Trichocladium antarcticum</name>
    <dbReference type="NCBI Taxonomy" id="1450529"/>
    <lineage>
        <taxon>Eukaryota</taxon>
        <taxon>Fungi</taxon>
        <taxon>Dikarya</taxon>
        <taxon>Ascomycota</taxon>
        <taxon>Pezizomycotina</taxon>
        <taxon>Sordariomycetes</taxon>
        <taxon>Sordariomycetidae</taxon>
        <taxon>Sordariales</taxon>
        <taxon>Chaetomiaceae</taxon>
        <taxon>Trichocladium</taxon>
    </lineage>
</organism>
<comment type="caution">
    <text evidence="3">The sequence shown here is derived from an EMBL/GenBank/DDBJ whole genome shotgun (WGS) entry which is preliminary data.</text>
</comment>
<sequence>MCYFKRVAWACGCLLGSVPARPCRYEGTPDCRRRHLLDRIRIPTKCRRHSPQTSPSPGIRRRHSPGSQRRRQGLTLRRRSNSGSSGSTGTP</sequence>
<dbReference type="EMBL" id="MU853404">
    <property type="protein sequence ID" value="KAK4136037.1"/>
    <property type="molecule type" value="Genomic_DNA"/>
</dbReference>
<evidence type="ECO:0008006" key="5">
    <source>
        <dbReference type="Google" id="ProtNLM"/>
    </source>
</evidence>
<feature type="region of interest" description="Disordered" evidence="1">
    <location>
        <begin position="42"/>
        <end position="91"/>
    </location>
</feature>
<dbReference type="Proteomes" id="UP001304895">
    <property type="component" value="Unassembled WGS sequence"/>
</dbReference>
<reference evidence="3" key="1">
    <citation type="journal article" date="2023" name="Mol. Phylogenet. Evol.">
        <title>Genome-scale phylogeny and comparative genomics of the fungal order Sordariales.</title>
        <authorList>
            <person name="Hensen N."/>
            <person name="Bonometti L."/>
            <person name="Westerberg I."/>
            <person name="Brannstrom I.O."/>
            <person name="Guillou S."/>
            <person name="Cros-Aarteil S."/>
            <person name="Calhoun S."/>
            <person name="Haridas S."/>
            <person name="Kuo A."/>
            <person name="Mondo S."/>
            <person name="Pangilinan J."/>
            <person name="Riley R."/>
            <person name="LaButti K."/>
            <person name="Andreopoulos B."/>
            <person name="Lipzen A."/>
            <person name="Chen C."/>
            <person name="Yan M."/>
            <person name="Daum C."/>
            <person name="Ng V."/>
            <person name="Clum A."/>
            <person name="Steindorff A."/>
            <person name="Ohm R.A."/>
            <person name="Martin F."/>
            <person name="Silar P."/>
            <person name="Natvig D.O."/>
            <person name="Lalanne C."/>
            <person name="Gautier V."/>
            <person name="Ament-Velasquez S.L."/>
            <person name="Kruys A."/>
            <person name="Hutchinson M.I."/>
            <person name="Powell A.J."/>
            <person name="Barry K."/>
            <person name="Miller A.N."/>
            <person name="Grigoriev I.V."/>
            <person name="Debuchy R."/>
            <person name="Gladieux P."/>
            <person name="Hiltunen Thoren M."/>
            <person name="Johannesson H."/>
        </authorList>
    </citation>
    <scope>NUCLEOTIDE SEQUENCE</scope>
    <source>
        <strain evidence="3">CBS 123565</strain>
    </source>
</reference>